<feature type="transmembrane region" description="Helical" evidence="10">
    <location>
        <begin position="368"/>
        <end position="391"/>
    </location>
</feature>
<dbReference type="OrthoDB" id="6336509at2759"/>
<dbReference type="PROSITE" id="PS00237">
    <property type="entry name" value="G_PROTEIN_RECEP_F1_1"/>
    <property type="match status" value="1"/>
</dbReference>
<evidence type="ECO:0000256" key="1">
    <source>
        <dbReference type="ARBA" id="ARBA00004141"/>
    </source>
</evidence>
<evidence type="ECO:0000256" key="4">
    <source>
        <dbReference type="ARBA" id="ARBA00022989"/>
    </source>
</evidence>
<keyword evidence="7 9" id="KW-0675">Receptor</keyword>
<dbReference type="STRING" id="6689.A0A3R7MG25"/>
<keyword evidence="13" id="KW-1185">Reference proteome</keyword>
<dbReference type="SUPFAM" id="SSF81321">
    <property type="entry name" value="Family A G protein-coupled receptor-like"/>
    <property type="match status" value="1"/>
</dbReference>
<feature type="transmembrane region" description="Helical" evidence="10">
    <location>
        <begin position="128"/>
        <end position="146"/>
    </location>
</feature>
<keyword evidence="4 10" id="KW-1133">Transmembrane helix</keyword>
<feature type="transmembrane region" description="Helical" evidence="10">
    <location>
        <begin position="212"/>
        <end position="230"/>
    </location>
</feature>
<evidence type="ECO:0000256" key="7">
    <source>
        <dbReference type="ARBA" id="ARBA00023170"/>
    </source>
</evidence>
<evidence type="ECO:0000256" key="2">
    <source>
        <dbReference type="ARBA" id="ARBA00010663"/>
    </source>
</evidence>
<feature type="transmembrane region" description="Helical" evidence="10">
    <location>
        <begin position="83"/>
        <end position="108"/>
    </location>
</feature>
<dbReference type="PANTHER" id="PTHR24238">
    <property type="entry name" value="G-PROTEIN COUPLED RECEPTOR"/>
    <property type="match status" value="1"/>
</dbReference>
<dbReference type="Proteomes" id="UP000283509">
    <property type="component" value="Unassembled WGS sequence"/>
</dbReference>
<dbReference type="InterPro" id="IPR000276">
    <property type="entry name" value="GPCR_Rhodpsn"/>
</dbReference>
<dbReference type="GO" id="GO:0005886">
    <property type="term" value="C:plasma membrane"/>
    <property type="evidence" value="ECO:0007669"/>
    <property type="project" value="TreeGrafter"/>
</dbReference>
<evidence type="ECO:0000313" key="13">
    <source>
        <dbReference type="Proteomes" id="UP000283509"/>
    </source>
</evidence>
<keyword evidence="8 9" id="KW-0807">Transducer</keyword>
<feature type="transmembrane region" description="Helical" evidence="10">
    <location>
        <begin position="158"/>
        <end position="178"/>
    </location>
</feature>
<dbReference type="Gene3D" id="1.20.1070.10">
    <property type="entry name" value="Rhodopsin 7-helix transmembrane proteins"/>
    <property type="match status" value="1"/>
</dbReference>
<dbReference type="InterPro" id="IPR017452">
    <property type="entry name" value="GPCR_Rhodpsn_7TM"/>
</dbReference>
<comment type="subcellular location">
    <subcellularLocation>
        <location evidence="1">Membrane</location>
        <topology evidence="1">Multi-pass membrane protein</topology>
    </subcellularLocation>
</comment>
<reference evidence="12 13" key="2">
    <citation type="submission" date="2019-01" db="EMBL/GenBank/DDBJ databases">
        <title>The decoding of complex shrimp genome reveals the adaptation for benthos swimmer, frequently molting mechanism and breeding impact on genome.</title>
        <authorList>
            <person name="Sun Y."/>
            <person name="Gao Y."/>
            <person name="Yu Y."/>
        </authorList>
    </citation>
    <scope>NUCLEOTIDE SEQUENCE [LARGE SCALE GENOMIC DNA]</scope>
    <source>
        <tissue evidence="12">Muscle</tissue>
    </source>
</reference>
<keyword evidence="5 9" id="KW-0297">G-protein coupled receptor</keyword>
<dbReference type="PROSITE" id="PS50262">
    <property type="entry name" value="G_PROTEIN_RECEP_F1_2"/>
    <property type="match status" value="1"/>
</dbReference>
<feature type="transmembrane region" description="Helical" evidence="10">
    <location>
        <begin position="331"/>
        <end position="348"/>
    </location>
</feature>
<evidence type="ECO:0000256" key="8">
    <source>
        <dbReference type="ARBA" id="ARBA00023224"/>
    </source>
</evidence>
<comment type="similarity">
    <text evidence="2 9">Belongs to the G-protein coupled receptor 1 family.</text>
</comment>
<keyword evidence="3 9" id="KW-0812">Transmembrane</keyword>
<sequence length="574" mass="64463">MGMDSDLHQIPDKFLGQIIHNLQSFPNETVNFAEPQLRKSLANIYPLFLVLYSLLVVFGTVGNVAMIAYILRRRLYRDPTCAFIMNIGVCNVIMSVLLLPLSLAILLIQNWIFGSFLCYFVPMLQDVPIHASMATMVFIAVDRYRMIVYPLKPRVPPFIAVLAVWVMSLCVVLPYAVYMNYIDLQVLFGRQFKGVGICTVNLGDDIAEYTRGLFVVLYAFPLALIIFLHVRISGEMKGREVPVNMVALDSRSRESQQDIWSVQDTRPPSSIYLNDVDGRDGFLSHEAHQLPSFMSPTPTLMGGGGSQTPTMLHPMEEAELDLAREKRNQRYIATIVTAFALCLCPLMILRLVKNMVMETYDNSGHFDITFITFVWIAFLPTVTTPALFGAWKISRNNRDLRSALPDKPPLSRGAITSSLDSIKTTKESFRATLTSGPAAAALTTLKISHPYSIPATPELLTAFPSTTPLCRRPRTPTQQPTLTCRGSTRPCFLAQSITRALTRSRSIPEASRACEVFSEASSSAKPTVPPCLVFDLEQRPPRPPPFEWLYGFKGDDYDLSGSFWRWSIREFREC</sequence>
<gene>
    <name evidence="12" type="ORF">C7M84_000522</name>
</gene>
<evidence type="ECO:0000256" key="5">
    <source>
        <dbReference type="ARBA" id="ARBA00023040"/>
    </source>
</evidence>
<dbReference type="AlphaFoldDB" id="A0A3R7MG25"/>
<evidence type="ECO:0000259" key="11">
    <source>
        <dbReference type="PROSITE" id="PS50262"/>
    </source>
</evidence>
<evidence type="ECO:0000313" key="12">
    <source>
        <dbReference type="EMBL" id="ROT80742.1"/>
    </source>
</evidence>
<dbReference type="PANTHER" id="PTHR24238:SF69">
    <property type="entry name" value="G-PROTEIN COUPLED RECEPTOR 165"/>
    <property type="match status" value="1"/>
</dbReference>
<evidence type="ECO:0000256" key="10">
    <source>
        <dbReference type="SAM" id="Phobius"/>
    </source>
</evidence>
<dbReference type="Pfam" id="PF00001">
    <property type="entry name" value="7tm_1"/>
    <property type="match status" value="1"/>
</dbReference>
<dbReference type="GO" id="GO:0008188">
    <property type="term" value="F:neuropeptide receptor activity"/>
    <property type="evidence" value="ECO:0007669"/>
    <property type="project" value="TreeGrafter"/>
</dbReference>
<comment type="caution">
    <text evidence="12">The sequence shown here is derived from an EMBL/GenBank/DDBJ whole genome shotgun (WGS) entry which is preliminary data.</text>
</comment>
<evidence type="ECO:0000256" key="6">
    <source>
        <dbReference type="ARBA" id="ARBA00023136"/>
    </source>
</evidence>
<feature type="transmembrane region" description="Helical" evidence="10">
    <location>
        <begin position="44"/>
        <end position="71"/>
    </location>
</feature>
<evidence type="ECO:0000256" key="3">
    <source>
        <dbReference type="ARBA" id="ARBA00022692"/>
    </source>
</evidence>
<dbReference type="PRINTS" id="PR00237">
    <property type="entry name" value="GPCRRHODOPSN"/>
</dbReference>
<dbReference type="EMBL" id="QCYY01001076">
    <property type="protein sequence ID" value="ROT80742.1"/>
    <property type="molecule type" value="Genomic_DNA"/>
</dbReference>
<reference evidence="12 13" key="1">
    <citation type="submission" date="2018-04" db="EMBL/GenBank/DDBJ databases">
        <authorList>
            <person name="Zhang X."/>
            <person name="Yuan J."/>
            <person name="Li F."/>
            <person name="Xiang J."/>
        </authorList>
    </citation>
    <scope>NUCLEOTIDE SEQUENCE [LARGE SCALE GENOMIC DNA]</scope>
    <source>
        <tissue evidence="12">Muscle</tissue>
    </source>
</reference>
<evidence type="ECO:0000256" key="9">
    <source>
        <dbReference type="RuleBase" id="RU000688"/>
    </source>
</evidence>
<organism evidence="12 13">
    <name type="scientific">Penaeus vannamei</name>
    <name type="common">Whiteleg shrimp</name>
    <name type="synonym">Litopenaeus vannamei</name>
    <dbReference type="NCBI Taxonomy" id="6689"/>
    <lineage>
        <taxon>Eukaryota</taxon>
        <taxon>Metazoa</taxon>
        <taxon>Ecdysozoa</taxon>
        <taxon>Arthropoda</taxon>
        <taxon>Crustacea</taxon>
        <taxon>Multicrustacea</taxon>
        <taxon>Malacostraca</taxon>
        <taxon>Eumalacostraca</taxon>
        <taxon>Eucarida</taxon>
        <taxon>Decapoda</taxon>
        <taxon>Dendrobranchiata</taxon>
        <taxon>Penaeoidea</taxon>
        <taxon>Penaeidae</taxon>
        <taxon>Penaeus</taxon>
    </lineage>
</organism>
<name>A0A3R7MG25_PENVA</name>
<protein>
    <submittedName>
        <fullName evidence="12">Putative prolactin-releasing peptide receptor</fullName>
    </submittedName>
</protein>
<keyword evidence="6 10" id="KW-0472">Membrane</keyword>
<accession>A0A3R7MG25</accession>
<proteinExistence type="inferred from homology"/>
<feature type="domain" description="G-protein coupled receptors family 1 profile" evidence="11">
    <location>
        <begin position="62"/>
        <end position="388"/>
    </location>
</feature>